<dbReference type="InterPro" id="IPR004358">
    <property type="entry name" value="Sig_transdc_His_kin-like_C"/>
</dbReference>
<dbReference type="InterPro" id="IPR003594">
    <property type="entry name" value="HATPase_dom"/>
</dbReference>
<evidence type="ECO:0000256" key="6">
    <source>
        <dbReference type="ARBA" id="ARBA00022679"/>
    </source>
</evidence>
<dbReference type="InterPro" id="IPR050398">
    <property type="entry name" value="HssS/ArlS-like"/>
</dbReference>
<gene>
    <name evidence="18" type="ORF">ACJDT4_00080</name>
</gene>
<feature type="domain" description="Histidine kinase" evidence="16">
    <location>
        <begin position="149"/>
        <end position="364"/>
    </location>
</feature>
<dbReference type="EMBL" id="JBJIAA010000001">
    <property type="protein sequence ID" value="MFL0248801.1"/>
    <property type="molecule type" value="Genomic_DNA"/>
</dbReference>
<evidence type="ECO:0000313" key="19">
    <source>
        <dbReference type="Proteomes" id="UP001623592"/>
    </source>
</evidence>
<comment type="caution">
    <text evidence="18">The sequence shown here is derived from an EMBL/GenBank/DDBJ whole genome shotgun (WGS) entry which is preliminary data.</text>
</comment>
<comment type="catalytic activity">
    <reaction evidence="1">
        <text>ATP + protein L-histidine = ADP + protein N-phospho-L-histidine.</text>
        <dbReference type="EC" id="2.7.13.3"/>
    </reaction>
</comment>
<dbReference type="SMART" id="SM00304">
    <property type="entry name" value="HAMP"/>
    <property type="match status" value="1"/>
</dbReference>
<dbReference type="SMART" id="SM00388">
    <property type="entry name" value="HisKA"/>
    <property type="match status" value="1"/>
</dbReference>
<comment type="subcellular location">
    <subcellularLocation>
        <location evidence="2">Cell membrane</location>
        <topology evidence="2">Multi-pass membrane protein</topology>
    </subcellularLocation>
</comment>
<dbReference type="EC" id="2.7.13.3" evidence="3"/>
<dbReference type="InterPro" id="IPR003660">
    <property type="entry name" value="HAMP_dom"/>
</dbReference>
<evidence type="ECO:0000256" key="4">
    <source>
        <dbReference type="ARBA" id="ARBA00022475"/>
    </source>
</evidence>
<dbReference type="PROSITE" id="PS50109">
    <property type="entry name" value="HIS_KIN"/>
    <property type="match status" value="1"/>
</dbReference>
<keyword evidence="19" id="KW-1185">Reference proteome</keyword>
<keyword evidence="11 15" id="KW-1133">Transmembrane helix</keyword>
<protein>
    <recommendedName>
        <fullName evidence="3">histidine kinase</fullName>
        <ecNumber evidence="3">2.7.13.3</ecNumber>
    </recommendedName>
</protein>
<proteinExistence type="predicted"/>
<evidence type="ECO:0000256" key="15">
    <source>
        <dbReference type="SAM" id="Phobius"/>
    </source>
</evidence>
<dbReference type="InterPro" id="IPR003661">
    <property type="entry name" value="HisK_dim/P_dom"/>
</dbReference>
<dbReference type="InterPro" id="IPR036097">
    <property type="entry name" value="HisK_dim/P_sf"/>
</dbReference>
<feature type="domain" description="HAMP" evidence="17">
    <location>
        <begin position="82"/>
        <end position="134"/>
    </location>
</feature>
<evidence type="ECO:0000256" key="3">
    <source>
        <dbReference type="ARBA" id="ARBA00012438"/>
    </source>
</evidence>
<evidence type="ECO:0000256" key="1">
    <source>
        <dbReference type="ARBA" id="ARBA00000085"/>
    </source>
</evidence>
<evidence type="ECO:0000256" key="12">
    <source>
        <dbReference type="ARBA" id="ARBA00023012"/>
    </source>
</evidence>
<evidence type="ECO:0000259" key="16">
    <source>
        <dbReference type="PROSITE" id="PS50109"/>
    </source>
</evidence>
<keyword evidence="12" id="KW-0902">Two-component regulatory system</keyword>
<evidence type="ECO:0000313" key="18">
    <source>
        <dbReference type="EMBL" id="MFL0248801.1"/>
    </source>
</evidence>
<dbReference type="InterPro" id="IPR036890">
    <property type="entry name" value="HATPase_C_sf"/>
</dbReference>
<sequence length="364" mass="41734">MKANLFKGIQFKVLKAFMLSIFLSAILTIFILFKFLKLAYNVDYNSSGEWANNHLKLTAYIMLVSFVVFVLITTTFFYIFTRKIIYNINDINENINEISKGNFKVDIKVNTKDEIGQIANNINIMSRKLEELIEKDRENEKMKNEMISNISHDIRTPLTSVIGYVEAMKKIDYRDKEASDNCMDIILRKCDELKNLVNDLLEYTSINFKGINIKKEKLSITDLLEQIMIGFIPTLEKSNMSFNIKAPAERIFINGDVNLIVRLFENIINNNIFYGSEGKKLDIEISELNSMASVSIKNYGRKIPKEDIPYIFERFFRSEKSRNSNTGGKGMGLAIAKSIAEVHKGDIKVTSSDAETVFQILLPV</sequence>
<dbReference type="SUPFAM" id="SSF47384">
    <property type="entry name" value="Homodimeric domain of signal transducing histidine kinase"/>
    <property type="match status" value="1"/>
</dbReference>
<keyword evidence="8" id="KW-0547">Nucleotide-binding</keyword>
<keyword evidence="14" id="KW-0175">Coiled coil</keyword>
<dbReference type="Proteomes" id="UP001623592">
    <property type="component" value="Unassembled WGS sequence"/>
</dbReference>
<dbReference type="PANTHER" id="PTHR45528:SF1">
    <property type="entry name" value="SENSOR HISTIDINE KINASE CPXA"/>
    <property type="match status" value="1"/>
</dbReference>
<evidence type="ECO:0000259" key="17">
    <source>
        <dbReference type="PROSITE" id="PS50885"/>
    </source>
</evidence>
<evidence type="ECO:0000256" key="7">
    <source>
        <dbReference type="ARBA" id="ARBA00022692"/>
    </source>
</evidence>
<evidence type="ECO:0000256" key="5">
    <source>
        <dbReference type="ARBA" id="ARBA00022553"/>
    </source>
</evidence>
<dbReference type="Pfam" id="PF00512">
    <property type="entry name" value="HisKA"/>
    <property type="match status" value="1"/>
</dbReference>
<dbReference type="PANTHER" id="PTHR45528">
    <property type="entry name" value="SENSOR HISTIDINE KINASE CPXA"/>
    <property type="match status" value="1"/>
</dbReference>
<name>A0ABW8T9I0_9CLOT</name>
<dbReference type="PROSITE" id="PS50885">
    <property type="entry name" value="HAMP"/>
    <property type="match status" value="1"/>
</dbReference>
<feature type="transmembrane region" description="Helical" evidence="15">
    <location>
        <begin position="57"/>
        <end position="80"/>
    </location>
</feature>
<keyword evidence="6" id="KW-0808">Transferase</keyword>
<dbReference type="Gene3D" id="3.30.565.10">
    <property type="entry name" value="Histidine kinase-like ATPase, C-terminal domain"/>
    <property type="match status" value="1"/>
</dbReference>
<keyword evidence="5" id="KW-0597">Phosphoprotein</keyword>
<dbReference type="Gene3D" id="1.10.287.130">
    <property type="match status" value="1"/>
</dbReference>
<evidence type="ECO:0000256" key="11">
    <source>
        <dbReference type="ARBA" id="ARBA00022989"/>
    </source>
</evidence>
<evidence type="ECO:0000256" key="10">
    <source>
        <dbReference type="ARBA" id="ARBA00022840"/>
    </source>
</evidence>
<dbReference type="Pfam" id="PF00672">
    <property type="entry name" value="HAMP"/>
    <property type="match status" value="1"/>
</dbReference>
<dbReference type="SUPFAM" id="SSF55874">
    <property type="entry name" value="ATPase domain of HSP90 chaperone/DNA topoisomerase II/histidine kinase"/>
    <property type="match status" value="1"/>
</dbReference>
<dbReference type="Pfam" id="PF02518">
    <property type="entry name" value="HATPase_c"/>
    <property type="match status" value="1"/>
</dbReference>
<feature type="transmembrane region" description="Helical" evidence="15">
    <location>
        <begin position="16"/>
        <end position="37"/>
    </location>
</feature>
<evidence type="ECO:0000256" key="8">
    <source>
        <dbReference type="ARBA" id="ARBA00022741"/>
    </source>
</evidence>
<dbReference type="CDD" id="cd00082">
    <property type="entry name" value="HisKA"/>
    <property type="match status" value="1"/>
</dbReference>
<dbReference type="GO" id="GO:0016301">
    <property type="term" value="F:kinase activity"/>
    <property type="evidence" value="ECO:0007669"/>
    <property type="project" value="UniProtKB-KW"/>
</dbReference>
<keyword evidence="13 15" id="KW-0472">Membrane</keyword>
<dbReference type="Gene3D" id="6.10.340.10">
    <property type="match status" value="1"/>
</dbReference>
<organism evidence="18 19">
    <name type="scientific">Clostridium neuense</name>
    <dbReference type="NCBI Taxonomy" id="1728934"/>
    <lineage>
        <taxon>Bacteria</taxon>
        <taxon>Bacillati</taxon>
        <taxon>Bacillota</taxon>
        <taxon>Clostridia</taxon>
        <taxon>Eubacteriales</taxon>
        <taxon>Clostridiaceae</taxon>
        <taxon>Clostridium</taxon>
    </lineage>
</organism>
<evidence type="ECO:0000256" key="2">
    <source>
        <dbReference type="ARBA" id="ARBA00004651"/>
    </source>
</evidence>
<evidence type="ECO:0000256" key="13">
    <source>
        <dbReference type="ARBA" id="ARBA00023136"/>
    </source>
</evidence>
<dbReference type="CDD" id="cd06225">
    <property type="entry name" value="HAMP"/>
    <property type="match status" value="1"/>
</dbReference>
<keyword evidence="7 15" id="KW-0812">Transmembrane</keyword>
<dbReference type="InterPro" id="IPR005467">
    <property type="entry name" value="His_kinase_dom"/>
</dbReference>
<dbReference type="SUPFAM" id="SSF158472">
    <property type="entry name" value="HAMP domain-like"/>
    <property type="match status" value="1"/>
</dbReference>
<reference evidence="18 19" key="1">
    <citation type="submission" date="2024-11" db="EMBL/GenBank/DDBJ databases">
        <authorList>
            <person name="Heng Y.C."/>
            <person name="Lim A.C.H."/>
            <person name="Lee J.K.Y."/>
            <person name="Kittelmann S."/>
        </authorList>
    </citation>
    <scope>NUCLEOTIDE SEQUENCE [LARGE SCALE GENOMIC DNA]</scope>
    <source>
        <strain evidence="18 19">WILCCON 0114</strain>
    </source>
</reference>
<dbReference type="PRINTS" id="PR00344">
    <property type="entry name" value="BCTRLSENSOR"/>
</dbReference>
<evidence type="ECO:0000256" key="9">
    <source>
        <dbReference type="ARBA" id="ARBA00022777"/>
    </source>
</evidence>
<dbReference type="SMART" id="SM00387">
    <property type="entry name" value="HATPase_c"/>
    <property type="match status" value="1"/>
</dbReference>
<evidence type="ECO:0000256" key="14">
    <source>
        <dbReference type="SAM" id="Coils"/>
    </source>
</evidence>
<accession>A0ABW8T9I0</accession>
<keyword evidence="4" id="KW-1003">Cell membrane</keyword>
<feature type="coiled-coil region" evidence="14">
    <location>
        <begin position="115"/>
        <end position="145"/>
    </location>
</feature>
<keyword evidence="9 18" id="KW-0418">Kinase</keyword>
<keyword evidence="10" id="KW-0067">ATP-binding</keyword>